<dbReference type="Pfam" id="PF00225">
    <property type="entry name" value="Kinesin"/>
    <property type="match status" value="1"/>
</dbReference>
<feature type="coiled-coil region" evidence="11">
    <location>
        <begin position="494"/>
        <end position="524"/>
    </location>
</feature>
<protein>
    <submittedName>
        <fullName evidence="14">Kinesin family member 20B</fullName>
    </submittedName>
</protein>
<dbReference type="PROSITE" id="PS00411">
    <property type="entry name" value="KINESIN_MOTOR_1"/>
    <property type="match status" value="1"/>
</dbReference>
<evidence type="ECO:0000313" key="16">
    <source>
        <dbReference type="VGNC" id="VGNC:74035"/>
    </source>
</evidence>
<comment type="similarity">
    <text evidence="10">Belongs to the TRAFAC class myosin-kinesin ATPase superfamily. Kinesin family.</text>
</comment>
<dbReference type="PANTHER" id="PTHR47970:SF29">
    <property type="entry name" value="KINESIN FAMILY MEMBER 20B"/>
    <property type="match status" value="1"/>
</dbReference>
<evidence type="ECO:0000313" key="15">
    <source>
        <dbReference type="Proteomes" id="UP000006718"/>
    </source>
</evidence>
<dbReference type="GO" id="GO:0005874">
    <property type="term" value="C:microtubule"/>
    <property type="evidence" value="ECO:0007669"/>
    <property type="project" value="UniProtKB-KW"/>
</dbReference>
<dbReference type="Bgee" id="ENSMMUG00000013485">
    <property type="expression patterns" value="Expressed in spermatid and 21 other cell types or tissues"/>
</dbReference>
<dbReference type="CDD" id="cd01368">
    <property type="entry name" value="KISc_KIF23_like"/>
    <property type="match status" value="1"/>
</dbReference>
<reference evidence="14" key="3">
    <citation type="submission" date="2025-08" db="UniProtKB">
        <authorList>
            <consortium name="Ensembl"/>
        </authorList>
    </citation>
    <scope>IDENTIFICATION</scope>
    <source>
        <strain evidence="14">17573</strain>
    </source>
</reference>
<proteinExistence type="inferred from homology"/>
<feature type="binding site" evidence="10">
    <location>
        <begin position="152"/>
        <end position="159"/>
    </location>
    <ligand>
        <name>ATP</name>
        <dbReference type="ChEBI" id="CHEBI:30616"/>
    </ligand>
</feature>
<dbReference type="InterPro" id="IPR036961">
    <property type="entry name" value="Kinesin_motor_dom_sf"/>
</dbReference>
<name>A0A5F7ZUV7_MACMU</name>
<feature type="coiled-coil region" evidence="11">
    <location>
        <begin position="634"/>
        <end position="710"/>
    </location>
</feature>
<dbReference type="InterPro" id="IPR027417">
    <property type="entry name" value="P-loop_NTPase"/>
</dbReference>
<feature type="region of interest" description="Disordered" evidence="12">
    <location>
        <begin position="1598"/>
        <end position="1633"/>
    </location>
</feature>
<keyword evidence="2" id="KW-0963">Cytoplasm</keyword>
<feature type="region of interest" description="Disordered" evidence="12">
    <location>
        <begin position="758"/>
        <end position="792"/>
    </location>
</feature>
<dbReference type="Proteomes" id="UP000006718">
    <property type="component" value="Chromosome 9"/>
</dbReference>
<evidence type="ECO:0000259" key="13">
    <source>
        <dbReference type="PROSITE" id="PS50067"/>
    </source>
</evidence>
<evidence type="ECO:0000256" key="11">
    <source>
        <dbReference type="SAM" id="Coils"/>
    </source>
</evidence>
<dbReference type="ExpressionAtlas" id="A0A5F7ZUV7">
    <property type="expression patterns" value="baseline"/>
</dbReference>
<dbReference type="Ensembl" id="ENSMMUT00000104318.1">
    <property type="protein sequence ID" value="ENSMMUP00000069444.1"/>
    <property type="gene ID" value="ENSMMUG00000013485.4"/>
</dbReference>
<dbReference type="InterPro" id="IPR001752">
    <property type="entry name" value="Kinesin_motor_dom"/>
</dbReference>
<evidence type="ECO:0000256" key="7">
    <source>
        <dbReference type="ARBA" id="ARBA00023054"/>
    </source>
</evidence>
<evidence type="ECO:0000256" key="2">
    <source>
        <dbReference type="ARBA" id="ARBA00022490"/>
    </source>
</evidence>
<dbReference type="GO" id="GO:0007018">
    <property type="term" value="P:microtubule-based movement"/>
    <property type="evidence" value="ECO:0007669"/>
    <property type="project" value="InterPro"/>
</dbReference>
<dbReference type="GO" id="GO:0005524">
    <property type="term" value="F:ATP binding"/>
    <property type="evidence" value="ECO:0007669"/>
    <property type="project" value="UniProtKB-UniRule"/>
</dbReference>
<evidence type="ECO:0000256" key="1">
    <source>
        <dbReference type="ARBA" id="ARBA00004186"/>
    </source>
</evidence>
<dbReference type="SMR" id="A0A5F7ZUV7"/>
<dbReference type="VGNC" id="VGNC:74035">
    <property type="gene designation" value="KIF20B"/>
</dbReference>
<dbReference type="SMART" id="SM00129">
    <property type="entry name" value="KISc"/>
    <property type="match status" value="1"/>
</dbReference>
<evidence type="ECO:0000256" key="5">
    <source>
        <dbReference type="ARBA" id="ARBA00022741"/>
    </source>
</evidence>
<dbReference type="GeneTree" id="ENSGT00940000155989"/>
<keyword evidence="9" id="KW-0206">Cytoskeleton</keyword>
<evidence type="ECO:0000256" key="6">
    <source>
        <dbReference type="ARBA" id="ARBA00022840"/>
    </source>
</evidence>
<dbReference type="InterPro" id="IPR047149">
    <property type="entry name" value="KIF11-like"/>
</dbReference>
<reference evidence="15" key="1">
    <citation type="journal article" date="2007" name="Science">
        <title>Evolutionary and biomedical insights from the rhesus macaque genome.</title>
        <authorList>
            <person name="Gibbs R.A."/>
            <person name="Rogers J."/>
            <person name="Katze M.G."/>
            <person name="Bumgarner R."/>
            <person name="Weinstock G.M."/>
            <person name="Mardis E.R."/>
            <person name="Remington K.A."/>
            <person name="Strausberg R.L."/>
            <person name="Venter J.C."/>
            <person name="Wilson R.K."/>
            <person name="Batzer M.A."/>
            <person name="Bustamante C.D."/>
            <person name="Eichler E.E."/>
            <person name="Hahn M.W."/>
            <person name="Hardison R.C."/>
            <person name="Makova K.D."/>
            <person name="Miller W."/>
            <person name="Milosavljevic A."/>
            <person name="Palermo R.E."/>
            <person name="Siepel A."/>
            <person name="Sikela J.M."/>
            <person name="Attaway T."/>
            <person name="Bell S."/>
            <person name="Bernard K.E."/>
            <person name="Buhay C.J."/>
            <person name="Chandrabose M.N."/>
            <person name="Dao M."/>
            <person name="Davis C."/>
            <person name="Delehaunty K.D."/>
            <person name="Ding Y."/>
            <person name="Dinh H.H."/>
            <person name="Dugan-Rocha S."/>
            <person name="Fulton L.A."/>
            <person name="Gabisi R.A."/>
            <person name="Garner T.T."/>
            <person name="Godfrey J."/>
            <person name="Hawes A.C."/>
            <person name="Hernandez J."/>
            <person name="Hines S."/>
            <person name="Holder M."/>
            <person name="Hume J."/>
            <person name="Jhangiani S.N."/>
            <person name="Joshi V."/>
            <person name="Khan Z.M."/>
            <person name="Kirkness E.F."/>
            <person name="Cree A."/>
            <person name="Fowler R.G."/>
            <person name="Lee S."/>
            <person name="Lewis L.R."/>
            <person name="Li Z."/>
            <person name="Liu Y.-S."/>
            <person name="Moore S.M."/>
            <person name="Muzny D."/>
            <person name="Nazareth L.V."/>
            <person name="Ngo D.N."/>
            <person name="Okwuonu G.O."/>
            <person name="Pai G."/>
            <person name="Parker D."/>
            <person name="Paul H.A."/>
            <person name="Pfannkoch C."/>
            <person name="Pohl C.S."/>
            <person name="Rogers Y.-H.C."/>
            <person name="Ruiz S.J."/>
            <person name="Sabo A."/>
            <person name="Santibanez J."/>
            <person name="Schneider B.W."/>
            <person name="Smith S.M."/>
            <person name="Sodergren E."/>
            <person name="Svatek A.F."/>
            <person name="Utterback T.R."/>
            <person name="Vattathil S."/>
            <person name="Warren W."/>
            <person name="White C.S."/>
            <person name="Chinwalla A.T."/>
            <person name="Feng Y."/>
            <person name="Halpern A.L."/>
            <person name="Hillier L.W."/>
            <person name="Huang X."/>
            <person name="Minx P."/>
            <person name="Nelson J.O."/>
            <person name="Pepin K.H."/>
            <person name="Qin X."/>
            <person name="Sutton G.G."/>
            <person name="Venter E."/>
            <person name="Walenz B.P."/>
            <person name="Wallis J.W."/>
            <person name="Worley K.C."/>
            <person name="Yang S.-P."/>
            <person name="Jones S.M."/>
            <person name="Marra M.A."/>
            <person name="Rocchi M."/>
            <person name="Schein J.E."/>
            <person name="Baertsch R."/>
            <person name="Clarke L."/>
            <person name="Csuros M."/>
            <person name="Glasscock J."/>
            <person name="Harris R.A."/>
            <person name="Havlak P."/>
            <person name="Jackson A.R."/>
            <person name="Jiang H."/>
            <person name="Liu Y."/>
            <person name="Messina D.N."/>
            <person name="Shen Y."/>
            <person name="Song H.X.-Z."/>
            <person name="Wylie T."/>
            <person name="Zhang L."/>
            <person name="Birney E."/>
            <person name="Han K."/>
            <person name="Konkel M.K."/>
            <person name="Lee J."/>
            <person name="Smit A.F.A."/>
            <person name="Ullmer B."/>
            <person name="Wang H."/>
            <person name="Xing J."/>
            <person name="Burhans R."/>
            <person name="Cheng Z."/>
            <person name="Karro J.E."/>
            <person name="Ma J."/>
            <person name="Raney B."/>
            <person name="She X."/>
            <person name="Cox M.J."/>
            <person name="Demuth J.P."/>
            <person name="Dumas L.J."/>
            <person name="Han S.-G."/>
            <person name="Hopkins J."/>
            <person name="Karimpour-Fard A."/>
            <person name="Kim Y.H."/>
            <person name="Pollack J.R."/>
            <person name="Vinar T."/>
            <person name="Addo-Quaye C."/>
            <person name="Degenhardt J."/>
            <person name="Denby A."/>
            <person name="Hubisz M.J."/>
            <person name="Indap A."/>
            <person name="Kosiol C."/>
            <person name="Lahn B.T."/>
            <person name="Lawson H.A."/>
            <person name="Marklein A."/>
            <person name="Nielsen R."/>
            <person name="Vallender E.J."/>
            <person name="Clark A.G."/>
            <person name="Ferguson B."/>
            <person name="Hernandez R.D."/>
            <person name="Hirani K."/>
            <person name="Kehrer-Sawatzki H."/>
            <person name="Kolb J."/>
            <person name="Patil S."/>
            <person name="Pu L.-L."/>
            <person name="Ren Y."/>
            <person name="Smith D.G."/>
            <person name="Wheeler D.A."/>
            <person name="Schenck I."/>
            <person name="Ball E.V."/>
            <person name="Chen R."/>
            <person name="Cooper D.N."/>
            <person name="Giardine B."/>
            <person name="Hsu F."/>
            <person name="Kent W.J."/>
            <person name="Lesk A."/>
            <person name="Nelson D.L."/>
            <person name="O'brien W.E."/>
            <person name="Pruefer K."/>
            <person name="Stenson P.D."/>
            <person name="Wallace J.C."/>
            <person name="Ke H."/>
            <person name="Liu X.-M."/>
            <person name="Wang P."/>
            <person name="Xiang A.P."/>
            <person name="Yang F."/>
            <person name="Barber G.P."/>
            <person name="Haussler D."/>
            <person name="Karolchik D."/>
            <person name="Kern A.D."/>
            <person name="Kuhn R.M."/>
            <person name="Smith K.E."/>
            <person name="Zwieg A.S."/>
        </authorList>
    </citation>
    <scope>NUCLEOTIDE SEQUENCE [LARGE SCALE GENOMIC DNA]</scope>
    <source>
        <strain evidence="15">17573</strain>
    </source>
</reference>
<reference evidence="14" key="2">
    <citation type="submission" date="2019-01" db="EMBL/GenBank/DDBJ databases">
        <authorList>
            <person name="Graves T."/>
            <person name="Eichler E.E."/>
            <person name="Wilson R.K."/>
        </authorList>
    </citation>
    <scope>NUCLEOTIDE SEQUENCE [LARGE SCALE GENOMIC DNA]</scope>
    <source>
        <strain evidence="14">17573</strain>
    </source>
</reference>
<keyword evidence="7 11" id="KW-0175">Coiled coil</keyword>
<evidence type="ECO:0000256" key="9">
    <source>
        <dbReference type="ARBA" id="ARBA00023212"/>
    </source>
</evidence>
<evidence type="ECO:0000256" key="10">
    <source>
        <dbReference type="PROSITE-ProRule" id="PRU00283"/>
    </source>
</evidence>
<dbReference type="PRINTS" id="PR00380">
    <property type="entry name" value="KINESINHEAVY"/>
</dbReference>
<gene>
    <name evidence="14 16" type="primary">KIF20B</name>
</gene>
<keyword evidence="5 10" id="KW-0547">Nucleotide-binding</keyword>
<dbReference type="PROSITE" id="PS50067">
    <property type="entry name" value="KINESIN_MOTOR_2"/>
    <property type="match status" value="1"/>
</dbReference>
<keyword evidence="15" id="KW-1185">Reference proteome</keyword>
<dbReference type="FunFam" id="3.40.850.10:FF:000049">
    <property type="entry name" value="kinesin-like protein KIF20B isoform X1"/>
    <property type="match status" value="1"/>
</dbReference>
<evidence type="ECO:0000256" key="4">
    <source>
        <dbReference type="ARBA" id="ARBA00022701"/>
    </source>
</evidence>
<dbReference type="GO" id="GO:0008017">
    <property type="term" value="F:microtubule binding"/>
    <property type="evidence" value="ECO:0007669"/>
    <property type="project" value="InterPro"/>
</dbReference>
<feature type="coiled-coil region" evidence="11">
    <location>
        <begin position="995"/>
        <end position="1067"/>
    </location>
</feature>
<keyword evidence="3" id="KW-0597">Phosphoprotein</keyword>
<keyword evidence="6 10" id="KW-0067">ATP-binding</keyword>
<feature type="coiled-coil region" evidence="11">
    <location>
        <begin position="1106"/>
        <end position="1387"/>
    </location>
</feature>
<keyword evidence="4" id="KW-0493">Microtubule</keyword>
<dbReference type="InterPro" id="IPR019821">
    <property type="entry name" value="Kinesin_motor_CS"/>
</dbReference>
<evidence type="ECO:0000313" key="14">
    <source>
        <dbReference type="Ensembl" id="ENSMMUP00000069444.1"/>
    </source>
</evidence>
<dbReference type="GO" id="GO:0005819">
    <property type="term" value="C:spindle"/>
    <property type="evidence" value="ECO:0007669"/>
    <property type="project" value="UniProtKB-SubCell"/>
</dbReference>
<dbReference type="CDD" id="cd21786">
    <property type="entry name" value="RBD_KIF20B"/>
    <property type="match status" value="1"/>
</dbReference>
<feature type="coiled-coil region" evidence="11">
    <location>
        <begin position="801"/>
        <end position="898"/>
    </location>
</feature>
<feature type="compositionally biased region" description="Basic and acidic residues" evidence="12">
    <location>
        <begin position="1610"/>
        <end position="1624"/>
    </location>
</feature>
<evidence type="ECO:0000256" key="3">
    <source>
        <dbReference type="ARBA" id="ARBA00022553"/>
    </source>
</evidence>
<evidence type="ECO:0000256" key="8">
    <source>
        <dbReference type="ARBA" id="ARBA00023175"/>
    </source>
</evidence>
<sequence>MESNFNQEGVPRPSYVFSADPVARPSEINFDGIKLDLSHEFSLVAPNTEANSFESKDYLQVCLRIRPFTQSEKEHESEGCVHILDSQTVVLKEPQCILGRLSEKSSGQMAQKFSFSKVFGPATTQKEFFQGCIMQPVKDLLKGQSRLIFTYGLTNSGKTYTFQGTEENMGILPRTLNVLFDSLQERLYTKMNLKPHRSREYLRLSSEQEKEEIAGKSALLRQIKEVTMHNDGDDTLYDLQWIQVSDSKEAYRLLKLGIKHQSVAFTKLNNASSRSHSIFTIKILQIEDSEMSRVIRVSELSLCDLAGSERTMKTQNEGERLRETGNINTSLLTLGKCINVLKNSEKSKFQQHVPFRESKLTHYFQSFFNGKGKICMIVNISQCYLAYDETLNVLKFSAIAQKVCVPDTLNSSQEKLFGPVRSSQDVSLDNNSNNKILNVKRATISWENSLEDLMEDEDLVEELENSEETQNVETKLIDEDLDKTLEENKAFISHEEKRKLLDLIEDLKKKLINEKKEKLTLEFKIREEVTQEFTQYWAQREADFKETLLQEREILEENAERRLAIFKDLVGKCDTREETTKDVCATIVETEETHNYVGFEDIIDSLQDNVADIKKQAEIAHLYIASLPDPQEAIACLELKFNQIKAELTKTKEELIKTKEELKKRENETDSLIQELETSNKKIITQNQRIQELINTIDQKEGIINEFQNLKSHMEKTFKCNDKADTSSLIINNKLICNETVEVPQDSKTKICSERKRVNENELQQDEPPAKKGSIHVSSAITEDQKKSEEVQPNIAENEDIRVLQKNNEGLKALLLTIENELKNEKEEKAELNKQIVRFQQELSLSEKKNLTLSKEVQQIQSNYDIAIAELHVQKSKNQEQEEKIMKLSHEIETATRSITNNVSQIKLMHTKIDQLRTFDSVSQISNIDLLNLRDLSNGSEEDNLPNTQLHLLGNDYLVSKQVKEYRIQEPNRESSFHSSIEAIWEECKEIVKSSSKKSHQIQELEQQIEKLQAEVKGYKDENNRLKVEENEHKNQDDLLKEKETLIQQLKEELQEKNASLDIQIQHVVEGNRALSELTQGVTCYKAKIKELETILETQKVERSHSAKLEQDILEKESVILKLERNLKELQAHLQDSVKNTKDLSVKEVKLKEEITQLTNNLQDMKHLLQLKEEEKETNRQETEKLKEELSASSACTQHLKADLQRKEEDYAELKEKLTDAKKQIEQVQKEVSVMRDEEKLLRIKINELEKKKNQCSQELDMKQRTIQQLKEQLNNQKVEEAIQQYERACKDLNVKEKIIEDMRMTLEEQEQTQVEQDQVLEAKLEEVERLATELEKWKEKCNDLETKNNQRSNKEHEDNTDVLGKLSNLQDELQESEQKYNADRKKWLEEKMMLITQAKEAENIRNKEMKKYAEDRERFLKQQNEVEILTAQLTEKDSDLQKWREERDQLVAALEIQLKALISSNVQKDNEIEQLKRIISETSKIETQIMDIKPRCISSADPDKLQTEPQLTSFEISRNKVEDGSVVLDSCEVSTENDQSTRFPKPELEIQFTPLQPNKMAVKHPGCTTPVTVKIPKARKRKSNEMEEDLVKCENKKNATPRTNLKFPVSDDRNSSVKKEQKVPTHPSSKKTYSLRSQASIIGVNLATKKKEGTLQKFGDFLQHSPSILQSKAKKIIETMSSSKLSNVEASKENVSQPKRVKRKLYTTEISSPIDISGQVILMDQKMKESDHQIIKRRLRTKTAK</sequence>
<dbReference type="Gene3D" id="3.40.850.10">
    <property type="entry name" value="Kinesin motor domain"/>
    <property type="match status" value="1"/>
</dbReference>
<feature type="domain" description="Kinesin motor" evidence="13">
    <location>
        <begin position="58"/>
        <end position="403"/>
    </location>
</feature>
<dbReference type="PANTHER" id="PTHR47970">
    <property type="entry name" value="KINESIN-LIKE PROTEIN KIF11"/>
    <property type="match status" value="1"/>
</dbReference>
<evidence type="ECO:0000256" key="12">
    <source>
        <dbReference type="SAM" id="MobiDB-lite"/>
    </source>
</evidence>
<keyword evidence="8 10" id="KW-0505">Motor protein</keyword>
<dbReference type="VEuPathDB" id="HostDB:ENSMMUG00000013485"/>
<accession>A0A5F7ZUV7</accession>
<organism evidence="14 15">
    <name type="scientific">Macaca mulatta</name>
    <name type="common">Rhesus macaque</name>
    <dbReference type="NCBI Taxonomy" id="9544"/>
    <lineage>
        <taxon>Eukaryota</taxon>
        <taxon>Metazoa</taxon>
        <taxon>Chordata</taxon>
        <taxon>Craniata</taxon>
        <taxon>Vertebrata</taxon>
        <taxon>Euteleostomi</taxon>
        <taxon>Mammalia</taxon>
        <taxon>Eutheria</taxon>
        <taxon>Euarchontoglires</taxon>
        <taxon>Primates</taxon>
        <taxon>Haplorrhini</taxon>
        <taxon>Catarrhini</taxon>
        <taxon>Cercopithecidae</taxon>
        <taxon>Cercopithecinae</taxon>
        <taxon>Macaca</taxon>
    </lineage>
</organism>
<dbReference type="GO" id="GO:0003777">
    <property type="term" value="F:microtubule motor activity"/>
    <property type="evidence" value="ECO:0007669"/>
    <property type="project" value="InterPro"/>
</dbReference>
<reference evidence="14" key="4">
    <citation type="submission" date="2025-09" db="UniProtKB">
        <authorList>
            <consortium name="Ensembl"/>
        </authorList>
    </citation>
    <scope>IDENTIFICATION</scope>
    <source>
        <strain evidence="14">17573</strain>
    </source>
</reference>
<dbReference type="SUPFAM" id="SSF52540">
    <property type="entry name" value="P-loop containing nucleoside triphosphate hydrolases"/>
    <property type="match status" value="1"/>
</dbReference>
<comment type="subcellular location">
    <subcellularLocation>
        <location evidence="1">Cytoplasm</location>
        <location evidence="1">Cytoskeleton</location>
        <location evidence="1">Spindle</location>
    </subcellularLocation>
</comment>